<evidence type="ECO:0000256" key="3">
    <source>
        <dbReference type="ARBA" id="ARBA00022692"/>
    </source>
</evidence>
<evidence type="ECO:0000256" key="5">
    <source>
        <dbReference type="ARBA" id="ARBA00023136"/>
    </source>
</evidence>
<evidence type="ECO:0008006" key="10">
    <source>
        <dbReference type="Google" id="ProtNLM"/>
    </source>
</evidence>
<feature type="transmembrane region" description="Helical" evidence="7">
    <location>
        <begin position="208"/>
        <end position="231"/>
    </location>
</feature>
<dbReference type="KEGG" id="abas:ACPOL_1186"/>
<dbReference type="Gene3D" id="1.20.1740.10">
    <property type="entry name" value="Amino acid/polyamine transporter I"/>
    <property type="match status" value="1"/>
</dbReference>
<accession>A0A2Z5FVK8</accession>
<evidence type="ECO:0000313" key="8">
    <source>
        <dbReference type="EMBL" id="AXC10534.1"/>
    </source>
</evidence>
<feature type="transmembrane region" description="Helical" evidence="7">
    <location>
        <begin position="261"/>
        <end position="283"/>
    </location>
</feature>
<evidence type="ECO:0000256" key="2">
    <source>
        <dbReference type="ARBA" id="ARBA00022475"/>
    </source>
</evidence>
<feature type="transmembrane region" description="Helical" evidence="7">
    <location>
        <begin position="33"/>
        <end position="54"/>
    </location>
</feature>
<dbReference type="Proteomes" id="UP000253606">
    <property type="component" value="Chromosome"/>
</dbReference>
<feature type="transmembrane region" description="Helical" evidence="7">
    <location>
        <begin position="75"/>
        <end position="94"/>
    </location>
</feature>
<proteinExistence type="predicted"/>
<evidence type="ECO:0000313" key="9">
    <source>
        <dbReference type="Proteomes" id="UP000253606"/>
    </source>
</evidence>
<feature type="transmembrane region" description="Helical" evidence="7">
    <location>
        <begin position="176"/>
        <end position="196"/>
    </location>
</feature>
<keyword evidence="2" id="KW-1003">Cell membrane</keyword>
<feature type="transmembrane region" description="Helical" evidence="7">
    <location>
        <begin position="505"/>
        <end position="522"/>
    </location>
</feature>
<protein>
    <recommendedName>
        <fullName evidence="10">APC family permease</fullName>
    </recommendedName>
</protein>
<gene>
    <name evidence="8" type="ORF">ACPOL_1186</name>
</gene>
<dbReference type="PANTHER" id="PTHR42770:SF11">
    <property type="entry name" value="INNER MEMBRANE TRANSPORT PROTEIN YBAT"/>
    <property type="match status" value="1"/>
</dbReference>
<keyword evidence="5 7" id="KW-0472">Membrane</keyword>
<dbReference type="PANTHER" id="PTHR42770">
    <property type="entry name" value="AMINO ACID TRANSPORTER-RELATED"/>
    <property type="match status" value="1"/>
</dbReference>
<name>A0A2Z5FVK8_9BACT</name>
<dbReference type="EMBL" id="CP030840">
    <property type="protein sequence ID" value="AXC10534.1"/>
    <property type="molecule type" value="Genomic_DNA"/>
</dbReference>
<feature type="transmembrane region" description="Helical" evidence="7">
    <location>
        <begin position="304"/>
        <end position="328"/>
    </location>
</feature>
<evidence type="ECO:0000256" key="7">
    <source>
        <dbReference type="SAM" id="Phobius"/>
    </source>
</evidence>
<dbReference type="GO" id="GO:0022857">
    <property type="term" value="F:transmembrane transporter activity"/>
    <property type="evidence" value="ECO:0007669"/>
    <property type="project" value="InterPro"/>
</dbReference>
<dbReference type="InterPro" id="IPR050367">
    <property type="entry name" value="APC_superfamily"/>
</dbReference>
<organism evidence="8 9">
    <name type="scientific">Acidisarcina polymorpha</name>
    <dbReference type="NCBI Taxonomy" id="2211140"/>
    <lineage>
        <taxon>Bacteria</taxon>
        <taxon>Pseudomonadati</taxon>
        <taxon>Acidobacteriota</taxon>
        <taxon>Terriglobia</taxon>
        <taxon>Terriglobales</taxon>
        <taxon>Acidobacteriaceae</taxon>
        <taxon>Acidisarcina</taxon>
    </lineage>
</organism>
<dbReference type="Pfam" id="PF13520">
    <property type="entry name" value="AA_permease_2"/>
    <property type="match status" value="1"/>
</dbReference>
<sequence length="805" mass="88189">MDRNPGSSSNYVFIPQTMPVDRPLANPSNRVRLVVASSVMLTFISFWRAAAIVLNDLGSSAFYAGGIAEQAVGKAAPWFILGVMLFSFAVRAVYVESCSMFTRGGVYRVVKEALGGTFAKLSVSALMFDYILTGPISGVSAGQYITGLLNELMTVAANHRWLPDAMLAAGHAAPQLPMNATSAVFAIVVTLYYWWLNIKGIEESSDKALDVMKITTVMVVILLGWGCFSALHNGATLPPPPIPSNLHFSTDSLGFLKNIKFTAGFGLFGILMAFGHSVLAMSGEESLAQVNREIEHPKLRNLKRAAIVIAIYSFIFTGMASLLAVMLIPDYPRTHVYQDNLIAGLAMYMVGPEVLRIIFRVFVVIVGFLILSGAINTSIIGSTGVLMRVAEDGVLTDWFRRPHPKFGTSYRIVNLVAGFQLFTIIVTRGNVITLGEAYAFGVIWSFTFNSLAMLVLRWKYKGERGWKVPPNIHIGKHEVPIGLISVFMVLLSIAIVNLFTKSVATESGIAFAAAFFVIFSISEHRNKAKHASTERQMKEHFQLEHEDTISREALQINPGSVMVTMRDAVNPFALKWALSRTNTDEQDIVVLTARMMGAGGPEFLEASDQSFSEHEQMLFTKAVSVAESFGKHISLLVVPAGDVFAALVQTANSLEASAVVSGLSSKLTAQEQAFHMGHAWEALPEPKRQFTFYIVMPNGDAEAFNIGPHAPALQTDDVQLVHRLWLNFRREQDMQGLHHSDIVTYALTRLATEYARDKQETLKNLRRYATDGSKPASLTAAPSSEARTGYAIRAPKPPNGPEDPL</sequence>
<dbReference type="InterPro" id="IPR002293">
    <property type="entry name" value="AA/rel_permease1"/>
</dbReference>
<dbReference type="AlphaFoldDB" id="A0A2Z5FVK8"/>
<evidence type="ECO:0000256" key="1">
    <source>
        <dbReference type="ARBA" id="ARBA00004651"/>
    </source>
</evidence>
<keyword evidence="4 7" id="KW-1133">Transmembrane helix</keyword>
<evidence type="ECO:0000256" key="4">
    <source>
        <dbReference type="ARBA" id="ARBA00022989"/>
    </source>
</evidence>
<comment type="subcellular location">
    <subcellularLocation>
        <location evidence="1">Cell membrane</location>
        <topology evidence="1">Multi-pass membrane protein</topology>
    </subcellularLocation>
</comment>
<feature type="compositionally biased region" description="Pro residues" evidence="6">
    <location>
        <begin position="795"/>
        <end position="805"/>
    </location>
</feature>
<evidence type="ECO:0000256" key="6">
    <source>
        <dbReference type="SAM" id="MobiDB-lite"/>
    </source>
</evidence>
<feature type="transmembrane region" description="Helical" evidence="7">
    <location>
        <begin position="408"/>
        <end position="426"/>
    </location>
</feature>
<feature type="transmembrane region" description="Helical" evidence="7">
    <location>
        <begin position="479"/>
        <end position="499"/>
    </location>
</feature>
<keyword evidence="9" id="KW-1185">Reference proteome</keyword>
<feature type="region of interest" description="Disordered" evidence="6">
    <location>
        <begin position="767"/>
        <end position="805"/>
    </location>
</feature>
<dbReference type="GO" id="GO:0005886">
    <property type="term" value="C:plasma membrane"/>
    <property type="evidence" value="ECO:0007669"/>
    <property type="project" value="UniProtKB-SubCell"/>
</dbReference>
<feature type="transmembrane region" description="Helical" evidence="7">
    <location>
        <begin position="438"/>
        <end position="458"/>
    </location>
</feature>
<feature type="transmembrane region" description="Helical" evidence="7">
    <location>
        <begin position="357"/>
        <end position="387"/>
    </location>
</feature>
<reference evidence="8 9" key="1">
    <citation type="journal article" date="2018" name="Front. Microbiol.">
        <title>Hydrolytic Capabilities as a Key to Environmental Success: Chitinolytic and Cellulolytic Acidobacteria From Acidic Sub-arctic Soils and Boreal Peatlands.</title>
        <authorList>
            <person name="Belova S.E."/>
            <person name="Ravin N.V."/>
            <person name="Pankratov T.A."/>
            <person name="Rakitin A.L."/>
            <person name="Ivanova A.A."/>
            <person name="Beletsky A.V."/>
            <person name="Mardanov A.V."/>
            <person name="Sinninghe Damste J.S."/>
            <person name="Dedysh S.N."/>
        </authorList>
    </citation>
    <scope>NUCLEOTIDE SEQUENCE [LARGE SCALE GENOMIC DNA]</scope>
    <source>
        <strain evidence="8 9">SBC82</strain>
    </source>
</reference>
<keyword evidence="3 7" id="KW-0812">Transmembrane</keyword>